<name>A0ABV1XB92_9ACTN</name>
<sequence length="119" mass="13353">MPEAPDAATAWQWLLERRPNTRGYLTDELVEIVHAAHAEPRLRALYPFPSHGGLHFLRGLPGEVRPGERLPHVLYGPPPYTVYSSDFTELGEVATAEEAVALLVAHLPPEPRQPRPRQH</sequence>
<keyword evidence="2" id="KW-1185">Reference proteome</keyword>
<reference evidence="1 2" key="1">
    <citation type="submission" date="2024-06" db="EMBL/GenBank/DDBJ databases">
        <title>The Natural Products Discovery Center: Release of the First 8490 Sequenced Strains for Exploring Actinobacteria Biosynthetic Diversity.</title>
        <authorList>
            <person name="Kalkreuter E."/>
            <person name="Kautsar S.A."/>
            <person name="Yang D."/>
            <person name="Bader C.D."/>
            <person name="Teijaro C.N."/>
            <person name="Fluegel L."/>
            <person name="Davis C.M."/>
            <person name="Simpson J.R."/>
            <person name="Lauterbach L."/>
            <person name="Steele A.D."/>
            <person name="Gui C."/>
            <person name="Meng S."/>
            <person name="Li G."/>
            <person name="Viehrig K."/>
            <person name="Ye F."/>
            <person name="Su P."/>
            <person name="Kiefer A.F."/>
            <person name="Nichols A."/>
            <person name="Cepeda A.J."/>
            <person name="Yan W."/>
            <person name="Fan B."/>
            <person name="Jiang Y."/>
            <person name="Adhikari A."/>
            <person name="Zheng C.-J."/>
            <person name="Schuster L."/>
            <person name="Cowan T.M."/>
            <person name="Smanski M.J."/>
            <person name="Chevrette M.G."/>
            <person name="De Carvalho L.P.S."/>
            <person name="Shen B."/>
        </authorList>
    </citation>
    <scope>NUCLEOTIDE SEQUENCE [LARGE SCALE GENOMIC DNA]</scope>
    <source>
        <strain evidence="1 2">NPDC000234</strain>
    </source>
</reference>
<organism evidence="1 2">
    <name type="scientific">Streptomyces hyaluromycini</name>
    <dbReference type="NCBI Taxonomy" id="1377993"/>
    <lineage>
        <taxon>Bacteria</taxon>
        <taxon>Bacillati</taxon>
        <taxon>Actinomycetota</taxon>
        <taxon>Actinomycetes</taxon>
        <taxon>Kitasatosporales</taxon>
        <taxon>Streptomycetaceae</taxon>
        <taxon>Streptomyces</taxon>
    </lineage>
</organism>
<comment type="caution">
    <text evidence="1">The sequence shown here is derived from an EMBL/GenBank/DDBJ whole genome shotgun (WGS) entry which is preliminary data.</text>
</comment>
<protein>
    <submittedName>
        <fullName evidence="1">DUF6193 family natural product biosynthesis protein</fullName>
    </submittedName>
</protein>
<accession>A0ABV1XB92</accession>
<evidence type="ECO:0000313" key="1">
    <source>
        <dbReference type="EMBL" id="MER7186282.1"/>
    </source>
</evidence>
<dbReference type="EMBL" id="JBEPEK010000566">
    <property type="protein sequence ID" value="MER7186282.1"/>
    <property type="molecule type" value="Genomic_DNA"/>
</dbReference>
<gene>
    <name evidence="1" type="ORF">ABT404_43650</name>
</gene>
<dbReference type="Pfam" id="PF19692">
    <property type="entry name" value="DUF6193"/>
    <property type="match status" value="1"/>
</dbReference>
<dbReference type="RefSeq" id="WP_350789838.1">
    <property type="nucleotide sequence ID" value="NZ_JBEPEK010000566.1"/>
</dbReference>
<evidence type="ECO:0000313" key="2">
    <source>
        <dbReference type="Proteomes" id="UP001474181"/>
    </source>
</evidence>
<dbReference type="Proteomes" id="UP001474181">
    <property type="component" value="Unassembled WGS sequence"/>
</dbReference>
<dbReference type="InterPro" id="IPR045682">
    <property type="entry name" value="DUF6193"/>
</dbReference>
<proteinExistence type="predicted"/>